<keyword evidence="1" id="KW-0812">Transmembrane</keyword>
<feature type="transmembrane region" description="Helical" evidence="1">
    <location>
        <begin position="12"/>
        <end position="35"/>
    </location>
</feature>
<feature type="transmembrane region" description="Helical" evidence="1">
    <location>
        <begin position="110"/>
        <end position="131"/>
    </location>
</feature>
<feature type="transmembrane region" description="Helical" evidence="1">
    <location>
        <begin position="55"/>
        <end position="75"/>
    </location>
</feature>
<evidence type="ECO:0008006" key="4">
    <source>
        <dbReference type="Google" id="ProtNLM"/>
    </source>
</evidence>
<evidence type="ECO:0000313" key="3">
    <source>
        <dbReference type="Proteomes" id="UP001382455"/>
    </source>
</evidence>
<name>A0ABU8EVQ7_9GAMM</name>
<reference evidence="2 3" key="1">
    <citation type="submission" date="2023-12" db="EMBL/GenBank/DDBJ databases">
        <title>Friends and Foes: Symbiotic and Algicidal bacterial influence on Karenia brevis blooms.</title>
        <authorList>
            <person name="Fei C."/>
            <person name="Mohamed A.R."/>
            <person name="Booker A."/>
            <person name="Arshad M."/>
            <person name="Klass S."/>
            <person name="Ahn S."/>
            <person name="Gilbert P.M."/>
            <person name="Heil C.A."/>
            <person name="Martinez J.M."/>
            <person name="Amin S.A."/>
        </authorList>
    </citation>
    <scope>NUCLEOTIDE SEQUENCE [LARGE SCALE GENOMIC DNA]</scope>
    <source>
        <strain evidence="2 3">CE15</strain>
    </source>
</reference>
<protein>
    <recommendedName>
        <fullName evidence="4">DUF2569 domain-containing protein</fullName>
    </recommendedName>
</protein>
<dbReference type="EMBL" id="JBAWKS010000002">
    <property type="protein sequence ID" value="MEI4551057.1"/>
    <property type="molecule type" value="Genomic_DNA"/>
</dbReference>
<evidence type="ECO:0000313" key="2">
    <source>
        <dbReference type="EMBL" id="MEI4551057.1"/>
    </source>
</evidence>
<keyword evidence="1" id="KW-0472">Membrane</keyword>
<gene>
    <name evidence="2" type="ORF">WAE96_15400</name>
</gene>
<dbReference type="PROSITE" id="PS51257">
    <property type="entry name" value="PROKAR_LIPOPROTEIN"/>
    <property type="match status" value="1"/>
</dbReference>
<feature type="transmembrane region" description="Helical" evidence="1">
    <location>
        <begin position="87"/>
        <end position="104"/>
    </location>
</feature>
<comment type="caution">
    <text evidence="2">The sequence shown here is derived from an EMBL/GenBank/DDBJ whole genome shotgun (WGS) entry which is preliminary data.</text>
</comment>
<dbReference type="Proteomes" id="UP001382455">
    <property type="component" value="Unassembled WGS sequence"/>
</dbReference>
<sequence length="146" mass="16144">MKRLSVEFNVLAMACGLYLVVSIACSILLTLVWQLNLDVTNQNYQALAQQAEQSPFIIIGSAIIGVFTTMLTAAFITFRAKRHGLQLVYFTGLLILYGVLSIVLHPEASMLINVLKVLSPAPLCYFGYLIATQYQQKKQMPSLAAE</sequence>
<dbReference type="RefSeq" id="WP_336436098.1">
    <property type="nucleotide sequence ID" value="NZ_JBAWKS010000002.1"/>
</dbReference>
<keyword evidence="1" id="KW-1133">Transmembrane helix</keyword>
<keyword evidence="3" id="KW-1185">Reference proteome</keyword>
<accession>A0ABU8EVQ7</accession>
<proteinExistence type="predicted"/>
<evidence type="ECO:0000256" key="1">
    <source>
        <dbReference type="SAM" id="Phobius"/>
    </source>
</evidence>
<organism evidence="2 3">
    <name type="scientific">Pseudoalteromonas spongiae</name>
    <dbReference type="NCBI Taxonomy" id="298657"/>
    <lineage>
        <taxon>Bacteria</taxon>
        <taxon>Pseudomonadati</taxon>
        <taxon>Pseudomonadota</taxon>
        <taxon>Gammaproteobacteria</taxon>
        <taxon>Alteromonadales</taxon>
        <taxon>Pseudoalteromonadaceae</taxon>
        <taxon>Pseudoalteromonas</taxon>
    </lineage>
</organism>